<name>A0ABV7Z0A0_9BACT</name>
<reference evidence="3" key="1">
    <citation type="journal article" date="2019" name="Int. J. Syst. Evol. Microbiol.">
        <title>The Global Catalogue of Microorganisms (GCM) 10K type strain sequencing project: providing services to taxonomists for standard genome sequencing and annotation.</title>
        <authorList>
            <consortium name="The Broad Institute Genomics Platform"/>
            <consortium name="The Broad Institute Genome Sequencing Center for Infectious Disease"/>
            <person name="Wu L."/>
            <person name="Ma J."/>
        </authorList>
    </citation>
    <scope>NUCLEOTIDE SEQUENCE [LARGE SCALE GENOMIC DNA]</scope>
    <source>
        <strain evidence="3">CECT 7956</strain>
    </source>
</reference>
<dbReference type="Pfam" id="PF08874">
    <property type="entry name" value="DUF1835"/>
    <property type="match status" value="1"/>
</dbReference>
<dbReference type="Proteomes" id="UP001595616">
    <property type="component" value="Unassembled WGS sequence"/>
</dbReference>
<evidence type="ECO:0000259" key="1">
    <source>
        <dbReference type="Pfam" id="PF08874"/>
    </source>
</evidence>
<proteinExistence type="predicted"/>
<protein>
    <submittedName>
        <fullName evidence="2">DUF1835 domain-containing protein</fullName>
    </submittedName>
</protein>
<comment type="caution">
    <text evidence="2">The sequence shown here is derived from an EMBL/GenBank/DDBJ whole genome shotgun (WGS) entry which is preliminary data.</text>
</comment>
<accession>A0ABV7Z0A0</accession>
<keyword evidence="3" id="KW-1185">Reference proteome</keyword>
<sequence length="253" mass="29372">MQHYHILNGDCLAEQLTQTMLNENHIVFRECLIEGPFLGDTLSDFWENRAKFFSERYKVKNSEFWAKTVSEFEKISEIPAGLEVCLWFENDLFCQANLWFLICVLAERKDLKIFRVFPQIKIAADKWKGFGISTQEDLLLAFDAKVPFSDSDISLGKNLWEAYKNKDTERLLRLSSSVSPCFEDLVEACQAHLDRHLNQNKEGRPESKLRELIAIHGAVFTKVFIEFSKTEGIYGFGDLQVKYMFDQILETSN</sequence>
<dbReference type="InterPro" id="IPR014973">
    <property type="entry name" value="DUF1835"/>
</dbReference>
<evidence type="ECO:0000313" key="2">
    <source>
        <dbReference type="EMBL" id="MFC3812581.1"/>
    </source>
</evidence>
<feature type="domain" description="DUF1835" evidence="1">
    <location>
        <begin position="5"/>
        <end position="106"/>
    </location>
</feature>
<evidence type="ECO:0000313" key="3">
    <source>
        <dbReference type="Proteomes" id="UP001595616"/>
    </source>
</evidence>
<gene>
    <name evidence="2" type="ORF">ACFOOI_18110</name>
</gene>
<dbReference type="RefSeq" id="WP_379839463.1">
    <property type="nucleotide sequence ID" value="NZ_JBHRYQ010000001.1"/>
</dbReference>
<organism evidence="2 3">
    <name type="scientific">Lacihabitans lacunae</name>
    <dbReference type="NCBI Taxonomy" id="1028214"/>
    <lineage>
        <taxon>Bacteria</taxon>
        <taxon>Pseudomonadati</taxon>
        <taxon>Bacteroidota</taxon>
        <taxon>Cytophagia</taxon>
        <taxon>Cytophagales</taxon>
        <taxon>Leadbetterellaceae</taxon>
        <taxon>Lacihabitans</taxon>
    </lineage>
</organism>
<dbReference type="EMBL" id="JBHRYQ010000001">
    <property type="protein sequence ID" value="MFC3812581.1"/>
    <property type="molecule type" value="Genomic_DNA"/>
</dbReference>